<evidence type="ECO:0000313" key="1">
    <source>
        <dbReference type="EMBL" id="KAK1701358.1"/>
    </source>
</evidence>
<sequence>MHLYRKLETRTHTPYTQTPAFVEMLISQGSILVGFLARTFRLSTRLSERLHRNLLIPLATALLQHLHTLGVLLDPERNATIRASARLDFSSARYGLVLRPVLAVAVLVRTQADLSNSMLGEVSRLIHLPSEHLTNLDDVSRHFGSGSSCSVYFETCERHPLRGDEWMGIWGRFSGYPMAVWSSIHMRTTIIVTRTKLQI</sequence>
<evidence type="ECO:0000313" key="2">
    <source>
        <dbReference type="Proteomes" id="UP001224890"/>
    </source>
</evidence>
<dbReference type="RefSeq" id="XP_060437113.1">
    <property type="nucleotide sequence ID" value="XM_060565830.1"/>
</dbReference>
<gene>
    <name evidence="1" type="ORF">BDP55DRAFT_18258</name>
</gene>
<name>A0AAJ0F5E1_9PEZI</name>
<keyword evidence="2" id="KW-1185">Reference proteome</keyword>
<dbReference type="EMBL" id="JAHMHR010000001">
    <property type="protein sequence ID" value="KAK1701358.1"/>
    <property type="molecule type" value="Genomic_DNA"/>
</dbReference>
<organism evidence="1 2">
    <name type="scientific">Colletotrichum godetiae</name>
    <dbReference type="NCBI Taxonomy" id="1209918"/>
    <lineage>
        <taxon>Eukaryota</taxon>
        <taxon>Fungi</taxon>
        <taxon>Dikarya</taxon>
        <taxon>Ascomycota</taxon>
        <taxon>Pezizomycotina</taxon>
        <taxon>Sordariomycetes</taxon>
        <taxon>Hypocreomycetidae</taxon>
        <taxon>Glomerellales</taxon>
        <taxon>Glomerellaceae</taxon>
        <taxon>Colletotrichum</taxon>
        <taxon>Colletotrichum acutatum species complex</taxon>
    </lineage>
</organism>
<accession>A0AAJ0F5E1</accession>
<comment type="caution">
    <text evidence="1">The sequence shown here is derived from an EMBL/GenBank/DDBJ whole genome shotgun (WGS) entry which is preliminary data.</text>
</comment>
<dbReference type="AlphaFoldDB" id="A0AAJ0F5E1"/>
<dbReference type="GeneID" id="85450356"/>
<proteinExistence type="predicted"/>
<reference evidence="1" key="1">
    <citation type="submission" date="2021-06" db="EMBL/GenBank/DDBJ databases">
        <title>Comparative genomics, transcriptomics and evolutionary studies reveal genomic signatures of adaptation to plant cell wall in hemibiotrophic fungi.</title>
        <authorList>
            <consortium name="DOE Joint Genome Institute"/>
            <person name="Baroncelli R."/>
            <person name="Diaz J.F."/>
            <person name="Benocci T."/>
            <person name="Peng M."/>
            <person name="Battaglia E."/>
            <person name="Haridas S."/>
            <person name="Andreopoulos W."/>
            <person name="Labutti K."/>
            <person name="Pangilinan J."/>
            <person name="Floch G.L."/>
            <person name="Makela M.R."/>
            <person name="Henrissat B."/>
            <person name="Grigoriev I.V."/>
            <person name="Crouch J.A."/>
            <person name="De Vries R.P."/>
            <person name="Sukno S.A."/>
            <person name="Thon M.R."/>
        </authorList>
    </citation>
    <scope>NUCLEOTIDE SEQUENCE</scope>
    <source>
        <strain evidence="1">CBS 193.32</strain>
    </source>
</reference>
<protein>
    <submittedName>
        <fullName evidence="1">Uncharacterized protein</fullName>
    </submittedName>
</protein>
<dbReference type="Proteomes" id="UP001224890">
    <property type="component" value="Unassembled WGS sequence"/>
</dbReference>